<dbReference type="Gene3D" id="3.40.50.300">
    <property type="entry name" value="P-loop containing nucleotide triphosphate hydrolases"/>
    <property type="match status" value="1"/>
</dbReference>
<evidence type="ECO:0000256" key="2">
    <source>
        <dbReference type="ARBA" id="ARBA00022801"/>
    </source>
</evidence>
<dbReference type="PANTHER" id="PTHR35372:SF2">
    <property type="entry name" value="SF3 HELICASE DOMAIN-CONTAINING PROTEIN"/>
    <property type="match status" value="1"/>
</dbReference>
<keyword evidence="3" id="KW-0067">ATP-binding</keyword>
<dbReference type="PROSITE" id="PS51206">
    <property type="entry name" value="SF3_HELICASE_1"/>
    <property type="match status" value="1"/>
</dbReference>
<dbReference type="InterPro" id="IPR006500">
    <property type="entry name" value="Helicase_put_C_phage/plasmid"/>
</dbReference>
<dbReference type="Pfam" id="PF08706">
    <property type="entry name" value="D5_N"/>
    <property type="match status" value="1"/>
</dbReference>
<dbReference type="GO" id="GO:0005524">
    <property type="term" value="F:ATP binding"/>
    <property type="evidence" value="ECO:0007669"/>
    <property type="project" value="UniProtKB-KW"/>
</dbReference>
<evidence type="ECO:0000259" key="4">
    <source>
        <dbReference type="PROSITE" id="PS51206"/>
    </source>
</evidence>
<sequence>MILFKSEENRQLIHAYITDDFHANLMNTLDFEACHTTTIRQELRGLPTNEQASVLKALLKPYELPRFMLLFLKLNDSILEAIPDEDIEPTDSLRNGFEKCSLEVAQRIIGFDPVEDRTYINRKQFAEFLLTICRLTVSEKNPDRLLIYNAATGRWGDAEIILNRLIIELAHYVGGGERDSWSSVLEKQVMDILLRKAVITSVHKFNQPVYPFANVTLNTNTGRFVAHNPDFMAVMGSPVPYNPLAKAPRFDRFLNDIFLEDEDVIDFVQTYFGYILSQSHQSNVLLIGVGNGANGKSTLFSCLEELIGKSYVASVPLNNFNTEFGLEPLIDKKLNLATESDANAFKTGKLKAITAGESISINRKNKPEITMILPIKLIFLVNELPMLTDSSLGFERRLLILPFKRTFTAEQQDKDLQTALVGELSGILNWAVEGLNKLIAQNYCFQIPTALREASERYFGVGNPVGKFVQECIHPASGEVIESKLILEMYRHWMVENQFPYKGTDSPRVFWKAFAETMAVAGIDFKKAKSNGKMLVRDVRIDYTVQ</sequence>
<evidence type="ECO:0000313" key="6">
    <source>
        <dbReference type="Proteomes" id="UP000569903"/>
    </source>
</evidence>
<dbReference type="Pfam" id="PF19263">
    <property type="entry name" value="DUF5906"/>
    <property type="match status" value="1"/>
</dbReference>
<dbReference type="InterPro" id="IPR014015">
    <property type="entry name" value="Helicase_SF3_DNA-vir"/>
</dbReference>
<organism evidence="5 6">
    <name type="scientific">Listeria newyorkensis</name>
    <dbReference type="NCBI Taxonomy" id="1497681"/>
    <lineage>
        <taxon>Bacteria</taxon>
        <taxon>Bacillati</taxon>
        <taxon>Bacillota</taxon>
        <taxon>Bacilli</taxon>
        <taxon>Bacillales</taxon>
        <taxon>Listeriaceae</taxon>
        <taxon>Listeria</taxon>
    </lineage>
</organism>
<dbReference type="InterPro" id="IPR027417">
    <property type="entry name" value="P-loop_NTPase"/>
</dbReference>
<dbReference type="Proteomes" id="UP000569903">
    <property type="component" value="Unassembled WGS sequence"/>
</dbReference>
<comment type="caution">
    <text evidence="5">The sequence shown here is derived from an EMBL/GenBank/DDBJ whole genome shotgun (WGS) entry which is preliminary data.</text>
</comment>
<dbReference type="RefSeq" id="WP_185389141.1">
    <property type="nucleotide sequence ID" value="NZ_JAARQN010000006.1"/>
</dbReference>
<dbReference type="EMBL" id="JAARQN010000006">
    <property type="protein sequence ID" value="MBC1457890.1"/>
    <property type="molecule type" value="Genomic_DNA"/>
</dbReference>
<gene>
    <name evidence="5" type="ORF">HB850_08975</name>
</gene>
<evidence type="ECO:0000256" key="1">
    <source>
        <dbReference type="ARBA" id="ARBA00022741"/>
    </source>
</evidence>
<dbReference type="InterPro" id="IPR045455">
    <property type="entry name" value="NrS-1_pol-like_helicase"/>
</dbReference>
<protein>
    <recommendedName>
        <fullName evidence="4">SF3 helicase domain-containing protein</fullName>
    </recommendedName>
</protein>
<dbReference type="InterPro" id="IPR051620">
    <property type="entry name" value="ORF904-like_C"/>
</dbReference>
<dbReference type="SUPFAM" id="SSF52540">
    <property type="entry name" value="P-loop containing nucleoside triphosphate hydrolases"/>
    <property type="match status" value="1"/>
</dbReference>
<feature type="domain" description="SF3 helicase" evidence="4">
    <location>
        <begin position="263"/>
        <end position="416"/>
    </location>
</feature>
<keyword evidence="2" id="KW-0378">Hydrolase</keyword>
<dbReference type="InterPro" id="IPR014818">
    <property type="entry name" value="Phage/plasmid_primase_P4_C"/>
</dbReference>
<dbReference type="AlphaFoldDB" id="A0A841YWV2"/>
<dbReference type="PANTHER" id="PTHR35372">
    <property type="entry name" value="ATP BINDING PROTEIN-RELATED"/>
    <property type="match status" value="1"/>
</dbReference>
<proteinExistence type="predicted"/>
<evidence type="ECO:0000313" key="5">
    <source>
        <dbReference type="EMBL" id="MBC1457890.1"/>
    </source>
</evidence>
<evidence type="ECO:0000256" key="3">
    <source>
        <dbReference type="ARBA" id="ARBA00022840"/>
    </source>
</evidence>
<reference evidence="5 6" key="1">
    <citation type="submission" date="2020-03" db="EMBL/GenBank/DDBJ databases">
        <title>Soil Listeria distribution.</title>
        <authorList>
            <person name="Liao J."/>
            <person name="Wiedmann M."/>
        </authorList>
    </citation>
    <scope>NUCLEOTIDE SEQUENCE [LARGE SCALE GENOMIC DNA]</scope>
    <source>
        <strain evidence="5 6">FSL L7-1614</strain>
    </source>
</reference>
<dbReference type="GO" id="GO:0016787">
    <property type="term" value="F:hydrolase activity"/>
    <property type="evidence" value="ECO:0007669"/>
    <property type="project" value="UniProtKB-KW"/>
</dbReference>
<keyword evidence="1" id="KW-0547">Nucleotide-binding</keyword>
<dbReference type="NCBIfam" id="TIGR01613">
    <property type="entry name" value="primase_Cterm"/>
    <property type="match status" value="1"/>
</dbReference>
<accession>A0A841YWV2</accession>
<dbReference type="SMART" id="SM00885">
    <property type="entry name" value="D5_N"/>
    <property type="match status" value="1"/>
</dbReference>
<name>A0A841YWV2_9LIST</name>